<accession>A0A1Y0B3B5</accession>
<name>A0A1Y0B3B5_9LAMI</name>
<proteinExistence type="predicted"/>
<sequence length="48" mass="5957">MRVLRLFTHIRTLETPTREIDVEDRVGARRLYYHVGKTRTYIRRQARR</sequence>
<gene>
    <name evidence="1" type="ORF">AEK19_MT1691</name>
</gene>
<reference evidence="1" key="1">
    <citation type="submission" date="2017-03" db="EMBL/GenBank/DDBJ databases">
        <title>The mitochondrial genome of the carnivorous plant Utricularia reniformis (Lentibulariaceae): structure, comparative analysis and evolutionary landmarks.</title>
        <authorList>
            <person name="Silva S.R."/>
            <person name="Alvarenga D.O."/>
            <person name="Michael T.P."/>
            <person name="Miranda V.F.O."/>
            <person name="Varani A.M."/>
        </authorList>
    </citation>
    <scope>NUCLEOTIDE SEQUENCE</scope>
</reference>
<evidence type="ECO:0000313" key="1">
    <source>
        <dbReference type="EMBL" id="ART31873.1"/>
    </source>
</evidence>
<keyword evidence="1" id="KW-0496">Mitochondrion</keyword>
<dbReference type="AlphaFoldDB" id="A0A1Y0B3B5"/>
<organism evidence="1">
    <name type="scientific">Utricularia reniformis</name>
    <dbReference type="NCBI Taxonomy" id="192314"/>
    <lineage>
        <taxon>Eukaryota</taxon>
        <taxon>Viridiplantae</taxon>
        <taxon>Streptophyta</taxon>
        <taxon>Embryophyta</taxon>
        <taxon>Tracheophyta</taxon>
        <taxon>Spermatophyta</taxon>
        <taxon>Magnoliopsida</taxon>
        <taxon>eudicotyledons</taxon>
        <taxon>Gunneridae</taxon>
        <taxon>Pentapetalae</taxon>
        <taxon>asterids</taxon>
        <taxon>lamiids</taxon>
        <taxon>Lamiales</taxon>
        <taxon>Lentibulariaceae</taxon>
        <taxon>Utricularia</taxon>
    </lineage>
</organism>
<dbReference type="EMBL" id="KY774314">
    <property type="protein sequence ID" value="ART31873.1"/>
    <property type="molecule type" value="Genomic_DNA"/>
</dbReference>
<geneLocation type="mitochondrion" evidence="1"/>
<protein>
    <submittedName>
        <fullName evidence="1">Uncharacterized protein</fullName>
    </submittedName>
</protein>